<dbReference type="Gene3D" id="3.50.50.60">
    <property type="entry name" value="FAD/NAD(P)-binding domain"/>
    <property type="match status" value="1"/>
</dbReference>
<dbReference type="SUPFAM" id="SSF54373">
    <property type="entry name" value="FAD-linked reductases, C-terminal domain"/>
    <property type="match status" value="1"/>
</dbReference>
<comment type="caution">
    <text evidence="2">The sequence shown here is derived from an EMBL/GenBank/DDBJ whole genome shotgun (WGS) entry which is preliminary data.</text>
</comment>
<keyword evidence="3" id="KW-1185">Reference proteome</keyword>
<dbReference type="Proteomes" id="UP001244011">
    <property type="component" value="Unassembled WGS sequence"/>
</dbReference>
<dbReference type="Gene3D" id="3.90.660.10">
    <property type="match status" value="1"/>
</dbReference>
<sequence>MGEFQEQSPRHVGIVGAGISGLRCADVLLSRGFEVTMIEARDRIGGRICQSDELGYTVDIGPNWIHAWTDSDEPHPIYRAATETGTPLHHWNNKQLIYDSAGDTLPDAVTERLSTLLWEIIEQAFKFSQDAHDTGRAADIPSKESLHDFVKKKAEELVQDETERGLLVQMSEMFGAYVGEPVWKQSLRFAWMEECCGGDEMFVESNYSSILQRIAGPALRSARILLGKRVTAVLTPESRAPGGKVTATTQSGETFFFDEVVITTPLGWLKHNLDVFSPPLPARISAAVNNIGLSQLEKVFITFPSVFWTADPDADTFPCYANWLAPDYAGDTNPQGWPQEIWDLSSFKAPNNHPTILFYLYGDCSRHIVDTIYGKPKDDKFRLLDDFFRPYYSRLPGFAAGDERCVPAAILATEWLKDELGGGASYCNFPVGIEEADEDVLAFRRGCEERRLWFCGEHAAPFEECGTVAGAYLSGENAAENISRVYGSRAKTNLVISSLQGCGGPLQCSLQPYDAKSYTTSLRQYRTTQWVIAVDTRSSSSHPVASPDESMALAVSPHQRRCAASNHIVSQTASTRFARLSD</sequence>
<dbReference type="GO" id="GO:0050660">
    <property type="term" value="F:flavin adenine dinucleotide binding"/>
    <property type="evidence" value="ECO:0007669"/>
    <property type="project" value="TreeGrafter"/>
</dbReference>
<evidence type="ECO:0000313" key="3">
    <source>
        <dbReference type="Proteomes" id="UP001244011"/>
    </source>
</evidence>
<dbReference type="SUPFAM" id="SSF51905">
    <property type="entry name" value="FAD/NAD(P)-binding domain"/>
    <property type="match status" value="1"/>
</dbReference>
<dbReference type="InterPro" id="IPR036188">
    <property type="entry name" value="FAD/NAD-bd_sf"/>
</dbReference>
<dbReference type="GO" id="GO:0003682">
    <property type="term" value="F:chromatin binding"/>
    <property type="evidence" value="ECO:0007669"/>
    <property type="project" value="TreeGrafter"/>
</dbReference>
<gene>
    <name evidence="2" type="ORF">QBC33DRAFT_622493</name>
</gene>
<feature type="domain" description="Amine oxidase" evidence="1">
    <location>
        <begin position="19"/>
        <end position="482"/>
    </location>
</feature>
<name>A0AAJ0BT72_9PEZI</name>
<reference evidence="2" key="1">
    <citation type="submission" date="2023-06" db="EMBL/GenBank/DDBJ databases">
        <title>Genome-scale phylogeny and comparative genomics of the fungal order Sordariales.</title>
        <authorList>
            <consortium name="Lawrence Berkeley National Laboratory"/>
            <person name="Hensen N."/>
            <person name="Bonometti L."/>
            <person name="Westerberg I."/>
            <person name="Brannstrom I.O."/>
            <person name="Guillou S."/>
            <person name="Cros-Aarteil S."/>
            <person name="Calhoun S."/>
            <person name="Haridas S."/>
            <person name="Kuo A."/>
            <person name="Mondo S."/>
            <person name="Pangilinan J."/>
            <person name="Riley R."/>
            <person name="Labutti K."/>
            <person name="Andreopoulos B."/>
            <person name="Lipzen A."/>
            <person name="Chen C."/>
            <person name="Yanf M."/>
            <person name="Daum C."/>
            <person name="Ng V."/>
            <person name="Clum A."/>
            <person name="Steindorff A."/>
            <person name="Ohm R."/>
            <person name="Martin F."/>
            <person name="Silar P."/>
            <person name="Natvig D."/>
            <person name="Lalanne C."/>
            <person name="Gautier V."/>
            <person name="Ament-Velasquez S.L."/>
            <person name="Kruys A."/>
            <person name="Hutchinson M.I."/>
            <person name="Powell A.J."/>
            <person name="Barry K."/>
            <person name="Miller A.N."/>
            <person name="Grigoriev I.V."/>
            <person name="Debuchy R."/>
            <person name="Gladieux P."/>
            <person name="Thoren M.H."/>
            <person name="Johannesson H."/>
        </authorList>
    </citation>
    <scope>NUCLEOTIDE SEQUENCE</scope>
    <source>
        <strain evidence="2">8032-3</strain>
    </source>
</reference>
<dbReference type="InterPro" id="IPR050281">
    <property type="entry name" value="Flavin_monoamine_oxidase"/>
</dbReference>
<dbReference type="RefSeq" id="XP_060280228.1">
    <property type="nucleotide sequence ID" value="XM_060432840.1"/>
</dbReference>
<dbReference type="GO" id="GO:0006338">
    <property type="term" value="P:chromatin remodeling"/>
    <property type="evidence" value="ECO:0007669"/>
    <property type="project" value="TreeGrafter"/>
</dbReference>
<dbReference type="EMBL" id="MU839023">
    <property type="protein sequence ID" value="KAK1764015.1"/>
    <property type="molecule type" value="Genomic_DNA"/>
</dbReference>
<dbReference type="PANTHER" id="PTHR10742">
    <property type="entry name" value="FLAVIN MONOAMINE OXIDASE"/>
    <property type="match status" value="1"/>
</dbReference>
<dbReference type="GO" id="GO:0016491">
    <property type="term" value="F:oxidoreductase activity"/>
    <property type="evidence" value="ECO:0007669"/>
    <property type="project" value="InterPro"/>
</dbReference>
<dbReference type="InterPro" id="IPR002937">
    <property type="entry name" value="Amino_oxidase"/>
</dbReference>
<evidence type="ECO:0000259" key="1">
    <source>
        <dbReference type="Pfam" id="PF01593"/>
    </source>
</evidence>
<protein>
    <recommendedName>
        <fullName evidence="1">Amine oxidase domain-containing protein</fullName>
    </recommendedName>
</protein>
<organism evidence="2 3">
    <name type="scientific">Phialemonium atrogriseum</name>
    <dbReference type="NCBI Taxonomy" id="1093897"/>
    <lineage>
        <taxon>Eukaryota</taxon>
        <taxon>Fungi</taxon>
        <taxon>Dikarya</taxon>
        <taxon>Ascomycota</taxon>
        <taxon>Pezizomycotina</taxon>
        <taxon>Sordariomycetes</taxon>
        <taxon>Sordariomycetidae</taxon>
        <taxon>Cephalothecales</taxon>
        <taxon>Cephalothecaceae</taxon>
        <taxon>Phialemonium</taxon>
    </lineage>
</organism>
<evidence type="ECO:0000313" key="2">
    <source>
        <dbReference type="EMBL" id="KAK1764015.1"/>
    </source>
</evidence>
<dbReference type="AlphaFoldDB" id="A0AAJ0BT72"/>
<dbReference type="Pfam" id="PF01593">
    <property type="entry name" value="Amino_oxidase"/>
    <property type="match status" value="1"/>
</dbReference>
<accession>A0AAJ0BT72</accession>
<dbReference type="GeneID" id="85316027"/>
<dbReference type="PRINTS" id="PR00419">
    <property type="entry name" value="ADXRDTASE"/>
</dbReference>
<dbReference type="PANTHER" id="PTHR10742:SF414">
    <property type="entry name" value="CONTAINING AMINE OXIDASE, PUTATIVE (AFU_ORTHOLOGUE AFUA_3G12150)-RELATED"/>
    <property type="match status" value="1"/>
</dbReference>
<proteinExistence type="predicted"/>